<dbReference type="Proteomes" id="UP000187074">
    <property type="component" value="Unassembled WGS sequence"/>
</dbReference>
<gene>
    <name evidence="1" type="ORF">BK123_06810</name>
</gene>
<proteinExistence type="predicted"/>
<reference evidence="1 2" key="1">
    <citation type="submission" date="2016-11" db="EMBL/GenBank/DDBJ databases">
        <title>Paenibacillus species isolates.</title>
        <authorList>
            <person name="Beno S.M."/>
        </authorList>
    </citation>
    <scope>NUCLEOTIDE SEQUENCE [LARGE SCALE GENOMIC DNA]</scope>
    <source>
        <strain evidence="1 2">FSL F4-0100</strain>
    </source>
</reference>
<dbReference type="RefSeq" id="WP_076321630.1">
    <property type="nucleotide sequence ID" value="NZ_MRTF01000002.1"/>
</dbReference>
<sequence>MSSNDAGVIPKIVMGTFDPETRWRDPDLARLPAMPDKDRESIVLCMDELLFPFCGPDDVLYSRCKIDPALHEYLNGLGFSFQSRYHYDLNDEHKPLPGSDVFKRCMFSLAAEQAQDPITANRVLQTAGAGYSEGALLPGSISSLYAVNGLNQTQSPDEALFTNATNILSPYAITAETETYLRAAGPFDPLPDMETVVRVNSKIYSSRLLASIGEKRYGMEANSAAEIEAIGTTFLKRGSYLLKDPFGVSGKGNLLIDSEAMQRRIAEHLYKQEGSGLRVQFLLEPLLPKVTDFSSHWFIQENGKKEFISVQRMMNHQQNYSGSIQADEDFNDMLENAGYFTVIEKALRTLAEDGYHGFVCFDSMILEDGEVVSIVEINARKSMGLINAYLDKWWEPYGLNGWLTFFSLGLPQGFTFGKLLHSLRESGLLLTAPGDYGIVPLSSNTVMVNEILTRRRIAEGTQNKRGMPKGRMYAAVLGRDDEHRSELVKRLRQMLADLSVKVYN</sequence>
<accession>A0A1R1B5V1</accession>
<organism evidence="1 2">
    <name type="scientific">Paenibacillus lautus</name>
    <name type="common">Bacillus lautus</name>
    <dbReference type="NCBI Taxonomy" id="1401"/>
    <lineage>
        <taxon>Bacteria</taxon>
        <taxon>Bacillati</taxon>
        <taxon>Bacillota</taxon>
        <taxon>Bacilli</taxon>
        <taxon>Bacillales</taxon>
        <taxon>Paenibacillaceae</taxon>
        <taxon>Paenibacillus</taxon>
    </lineage>
</organism>
<dbReference type="EMBL" id="MRTF01000002">
    <property type="protein sequence ID" value="OME94809.1"/>
    <property type="molecule type" value="Genomic_DNA"/>
</dbReference>
<dbReference type="STRING" id="1401.BK123_06810"/>
<evidence type="ECO:0000313" key="1">
    <source>
        <dbReference type="EMBL" id="OME94809.1"/>
    </source>
</evidence>
<dbReference type="AlphaFoldDB" id="A0A1R1B5V1"/>
<evidence type="ECO:0000313" key="2">
    <source>
        <dbReference type="Proteomes" id="UP000187074"/>
    </source>
</evidence>
<comment type="caution">
    <text evidence="1">The sequence shown here is derived from an EMBL/GenBank/DDBJ whole genome shotgun (WGS) entry which is preliminary data.</text>
</comment>
<evidence type="ECO:0008006" key="3">
    <source>
        <dbReference type="Google" id="ProtNLM"/>
    </source>
</evidence>
<protein>
    <recommendedName>
        <fullName evidence="3">ATP-grasp domain-containing protein</fullName>
    </recommendedName>
</protein>
<name>A0A1R1B5V1_PAELA</name>
<dbReference type="OrthoDB" id="20966at2"/>
<dbReference type="SUPFAM" id="SSF56059">
    <property type="entry name" value="Glutathione synthetase ATP-binding domain-like"/>
    <property type="match status" value="1"/>
</dbReference>